<accession>A0A2T1GC48</accession>
<dbReference type="Proteomes" id="UP000238937">
    <property type="component" value="Unassembled WGS sequence"/>
</dbReference>
<organism evidence="1 2">
    <name type="scientific">Chamaesiphon polymorphus CCALA 037</name>
    <dbReference type="NCBI Taxonomy" id="2107692"/>
    <lineage>
        <taxon>Bacteria</taxon>
        <taxon>Bacillati</taxon>
        <taxon>Cyanobacteriota</taxon>
        <taxon>Cyanophyceae</taxon>
        <taxon>Gomontiellales</taxon>
        <taxon>Chamaesiphonaceae</taxon>
        <taxon>Chamaesiphon</taxon>
    </lineage>
</organism>
<dbReference type="AlphaFoldDB" id="A0A2T1GC48"/>
<dbReference type="EMBL" id="PVWO01000225">
    <property type="protein sequence ID" value="PSB54894.1"/>
    <property type="molecule type" value="Genomic_DNA"/>
</dbReference>
<protein>
    <submittedName>
        <fullName evidence="1">Uncharacterized protein</fullName>
    </submittedName>
</protein>
<reference evidence="1 2" key="1">
    <citation type="submission" date="2018-03" db="EMBL/GenBank/DDBJ databases">
        <title>The ancient ancestry and fast evolution of plastids.</title>
        <authorList>
            <person name="Moore K.R."/>
            <person name="Magnabosco C."/>
            <person name="Momper L."/>
            <person name="Gold D.A."/>
            <person name="Bosak T."/>
            <person name="Fournier G.P."/>
        </authorList>
    </citation>
    <scope>NUCLEOTIDE SEQUENCE [LARGE SCALE GENOMIC DNA]</scope>
    <source>
        <strain evidence="1 2">CCALA 037</strain>
    </source>
</reference>
<name>A0A2T1GC48_9CYAN</name>
<evidence type="ECO:0000313" key="2">
    <source>
        <dbReference type="Proteomes" id="UP000238937"/>
    </source>
</evidence>
<proteinExistence type="predicted"/>
<comment type="caution">
    <text evidence="1">The sequence shown here is derived from an EMBL/GenBank/DDBJ whole genome shotgun (WGS) entry which is preliminary data.</text>
</comment>
<evidence type="ECO:0000313" key="1">
    <source>
        <dbReference type="EMBL" id="PSB54894.1"/>
    </source>
</evidence>
<keyword evidence="2" id="KW-1185">Reference proteome</keyword>
<sequence length="73" mass="7723">MMGVRSWELGVAARARLYFPTVCGCALLGKADGLARSRQDSATSSETRQGVRNRGLQVGGSIVYFLGDKGVAC</sequence>
<gene>
    <name evidence="1" type="ORF">C7B77_16775</name>
</gene>